<protein>
    <recommendedName>
        <fullName evidence="2">DM2 domain-containing protein</fullName>
    </recommendedName>
</protein>
<keyword evidence="4" id="KW-1185">Reference proteome</keyword>
<evidence type="ECO:0000259" key="2">
    <source>
        <dbReference type="PROSITE" id="PS51925"/>
    </source>
</evidence>
<dbReference type="PANTHER" id="PTHR13844">
    <property type="entry name" value="SWI/SNF-RELATED MATRIX-ASSOCIATED ACTIN-DEPENDENT REGULATOR OF CHROMATIN SUBFAMILY D"/>
    <property type="match status" value="1"/>
</dbReference>
<name>A0A1E4TEW5_9ASCO</name>
<feature type="compositionally biased region" description="Pro residues" evidence="1">
    <location>
        <begin position="43"/>
        <end position="55"/>
    </location>
</feature>
<feature type="compositionally biased region" description="Low complexity" evidence="1">
    <location>
        <begin position="32"/>
        <end position="42"/>
    </location>
</feature>
<dbReference type="InterPro" id="IPR003121">
    <property type="entry name" value="SWIB_MDM2_domain"/>
</dbReference>
<dbReference type="EMBL" id="KV453842">
    <property type="protein sequence ID" value="ODV90233.1"/>
    <property type="molecule type" value="Genomic_DNA"/>
</dbReference>
<organism evidence="3 4">
    <name type="scientific">Tortispora caseinolytica NRRL Y-17796</name>
    <dbReference type="NCBI Taxonomy" id="767744"/>
    <lineage>
        <taxon>Eukaryota</taxon>
        <taxon>Fungi</taxon>
        <taxon>Dikarya</taxon>
        <taxon>Ascomycota</taxon>
        <taxon>Saccharomycotina</taxon>
        <taxon>Trigonopsidomycetes</taxon>
        <taxon>Trigonopsidales</taxon>
        <taxon>Trigonopsidaceae</taxon>
        <taxon>Tortispora</taxon>
    </lineage>
</organism>
<dbReference type="SMART" id="SM00151">
    <property type="entry name" value="SWIB"/>
    <property type="match status" value="1"/>
</dbReference>
<dbReference type="InterPro" id="IPR019835">
    <property type="entry name" value="SWIB_domain"/>
</dbReference>
<proteinExistence type="predicted"/>
<evidence type="ECO:0000313" key="4">
    <source>
        <dbReference type="Proteomes" id="UP000095023"/>
    </source>
</evidence>
<dbReference type="SUPFAM" id="SSF47592">
    <property type="entry name" value="SWIB/MDM2 domain"/>
    <property type="match status" value="1"/>
</dbReference>
<dbReference type="CDD" id="cd10568">
    <property type="entry name" value="SWIB_like"/>
    <property type="match status" value="1"/>
</dbReference>
<dbReference type="Pfam" id="PF02201">
    <property type="entry name" value="SWIB"/>
    <property type="match status" value="1"/>
</dbReference>
<dbReference type="PROSITE" id="PS51925">
    <property type="entry name" value="SWIB_MDM2"/>
    <property type="match status" value="1"/>
</dbReference>
<feature type="domain" description="DM2" evidence="2">
    <location>
        <begin position="243"/>
        <end position="320"/>
    </location>
</feature>
<dbReference type="Gene3D" id="1.10.245.10">
    <property type="entry name" value="SWIB/MDM2 domain"/>
    <property type="match status" value="1"/>
</dbReference>
<feature type="region of interest" description="Disordered" evidence="1">
    <location>
        <begin position="1"/>
        <end position="67"/>
    </location>
</feature>
<sequence>MRSFQGQQPPGPMRGGLGPSGPSVPTGQQFTGPRGPANARPGAPVPPPPNQPGPAPRFVRKPTDKNINPKVQAIIPESKLYSNLLEAEKSLDAVISRKKLDLQDSLSGNMKRTCILRLCISNTATDQPWQLMDREIPEENLFDFDTGMNPSWCLRIEGKLLNGDGKLIEDTEESPRPKLSSLLQSLVIELDRSEELYPDSNVIEWHQSKKSSMPPEAQEWDAIEVRRKGDENVNARILIQLNEFPDYFKFSDELSKVIPVQCATKPAVVMHIWQYIKYRKLQDPSDKRTVICDDALRQLFGQDHIQFPQIIELLTNHLKPLEPIEIFYTINVEKAAHHAENYYDIKIEVDDPMRKEMTKTLESCYDIAPELAALDEHVCFGIQELNALKSKREFFTMLYSDPASFIKTWTASQSHDMDVLLADRTLNNELIRRADMFKDPEILRESIQLLLNR</sequence>
<accession>A0A1E4TEW5</accession>
<dbReference type="OrthoDB" id="10263741at2759"/>
<dbReference type="InterPro" id="IPR036885">
    <property type="entry name" value="SWIB_MDM2_dom_sf"/>
</dbReference>
<evidence type="ECO:0000313" key="3">
    <source>
        <dbReference type="EMBL" id="ODV90233.1"/>
    </source>
</evidence>
<dbReference type="Proteomes" id="UP000095023">
    <property type="component" value="Unassembled WGS sequence"/>
</dbReference>
<evidence type="ECO:0000256" key="1">
    <source>
        <dbReference type="SAM" id="MobiDB-lite"/>
    </source>
</evidence>
<gene>
    <name evidence="3" type="ORF">CANCADRAFT_103840</name>
</gene>
<dbReference type="AlphaFoldDB" id="A0A1E4TEW5"/>
<reference evidence="4" key="1">
    <citation type="submission" date="2016-02" db="EMBL/GenBank/DDBJ databases">
        <title>Comparative genomics of biotechnologically important yeasts.</title>
        <authorList>
            <consortium name="DOE Joint Genome Institute"/>
            <person name="Riley R."/>
            <person name="Haridas S."/>
            <person name="Wolfe K.H."/>
            <person name="Lopes M.R."/>
            <person name="Hittinger C.T."/>
            <person name="Goker M."/>
            <person name="Salamov A."/>
            <person name="Wisecaver J."/>
            <person name="Long T.M."/>
            <person name="Aerts A.L."/>
            <person name="Barry K."/>
            <person name="Choi C."/>
            <person name="Clum A."/>
            <person name="Coughlan A.Y."/>
            <person name="Deshpande S."/>
            <person name="Douglass A.P."/>
            <person name="Hanson S.J."/>
            <person name="Klenk H.-P."/>
            <person name="Labutti K."/>
            <person name="Lapidus A."/>
            <person name="Lindquist E."/>
            <person name="Lipzen A."/>
            <person name="Meier-Kolthoff J.P."/>
            <person name="Ohm R.A."/>
            <person name="Otillar R.P."/>
            <person name="Pangilinan J."/>
            <person name="Peng Y."/>
            <person name="Rokas A."/>
            <person name="Rosa C.A."/>
            <person name="Scheuner C."/>
            <person name="Sibirny A.A."/>
            <person name="Slot J.C."/>
            <person name="Stielow J.B."/>
            <person name="Sun H."/>
            <person name="Kurtzman C.P."/>
            <person name="Blackwell M."/>
            <person name="Jeffries T.W."/>
            <person name="Grigoriev I.V."/>
        </authorList>
    </citation>
    <scope>NUCLEOTIDE SEQUENCE [LARGE SCALE GENOMIC DNA]</scope>
    <source>
        <strain evidence="4">NRRL Y-17796</strain>
    </source>
</reference>